<dbReference type="AlphaFoldDB" id="A0A077Z6T1"/>
<organism evidence="4 5">
    <name type="scientific">Trichuris trichiura</name>
    <name type="common">Whipworm</name>
    <name type="synonym">Trichocephalus trichiurus</name>
    <dbReference type="NCBI Taxonomy" id="36087"/>
    <lineage>
        <taxon>Eukaryota</taxon>
        <taxon>Metazoa</taxon>
        <taxon>Ecdysozoa</taxon>
        <taxon>Nematoda</taxon>
        <taxon>Enoplea</taxon>
        <taxon>Dorylaimia</taxon>
        <taxon>Trichinellida</taxon>
        <taxon>Trichuridae</taxon>
        <taxon>Trichuris</taxon>
    </lineage>
</organism>
<evidence type="ECO:0000256" key="2">
    <source>
        <dbReference type="PROSITE-ProRule" id="PRU00035"/>
    </source>
</evidence>
<dbReference type="InterPro" id="IPR036427">
    <property type="entry name" value="Bromodomain-like_sf"/>
</dbReference>
<dbReference type="InterPro" id="IPR001487">
    <property type="entry name" value="Bromodomain"/>
</dbReference>
<dbReference type="EMBL" id="HG805991">
    <property type="protein sequence ID" value="CDW55901.1"/>
    <property type="molecule type" value="Genomic_DNA"/>
</dbReference>
<evidence type="ECO:0000259" key="3">
    <source>
        <dbReference type="PROSITE" id="PS50014"/>
    </source>
</evidence>
<keyword evidence="5" id="KW-1185">Reference proteome</keyword>
<dbReference type="PANTHER" id="PTHR15398:SF4">
    <property type="entry name" value="BROMODOMAIN-CONTAINING PROTEIN 8 ISOFORM X1"/>
    <property type="match status" value="1"/>
</dbReference>
<protein>
    <submittedName>
        <fullName evidence="4">Bromodomain domain containing protein</fullName>
    </submittedName>
</protein>
<dbReference type="SUPFAM" id="SSF47370">
    <property type="entry name" value="Bromodomain"/>
    <property type="match status" value="1"/>
</dbReference>
<keyword evidence="1 2" id="KW-0103">Bromodomain</keyword>
<name>A0A077Z6T1_TRITR</name>
<proteinExistence type="predicted"/>
<dbReference type="Pfam" id="PF00439">
    <property type="entry name" value="Bromodomain"/>
    <property type="match status" value="1"/>
</dbReference>
<reference evidence="4" key="1">
    <citation type="submission" date="2014-01" db="EMBL/GenBank/DDBJ databases">
        <authorList>
            <person name="Aslett M."/>
        </authorList>
    </citation>
    <scope>NUCLEOTIDE SEQUENCE</scope>
</reference>
<dbReference type="PROSITE" id="PS50014">
    <property type="entry name" value="BROMODOMAIN_2"/>
    <property type="match status" value="1"/>
</dbReference>
<dbReference type="SMART" id="SM00297">
    <property type="entry name" value="BROMO"/>
    <property type="match status" value="1"/>
</dbReference>
<sequence length="377" mass="42816">MTRYPLKAEDFVDTPFPRDYWRAYDNFVLSSLVLCCETPMYVAIDWEKICETLQERTNTEFKPGYLNALVKYGVLEGFIVRVYMNDNEEIGTRAEIGPLIRDIFYLKFLKYEGPTLRRVLATYDVWQDALADVEEKRLPVSAAIALGKEAAEKIREAMAFKCPCEPIVIGEWWREISIDDETVKPVPEEVILELLEEEKRLKGSGAASENVENVAEELATLSTADKCLEDDSIAEQEACGSGKGKGDTAVIAGSASERRPVIKPKSHKEWCKTRKTLLSLLEIASEHRHSSIFRRPMDKDPIYGKVVRHPVCLNDIGRDIRNGQIGTIPALRERLVLMFNNAFFSNPVSDPLYERMVSMCVDVMEAFDERVAFLKAD</sequence>
<evidence type="ECO:0000256" key="1">
    <source>
        <dbReference type="ARBA" id="ARBA00023117"/>
    </source>
</evidence>
<dbReference type="Gene3D" id="1.20.920.10">
    <property type="entry name" value="Bromodomain-like"/>
    <property type="match status" value="1"/>
</dbReference>
<reference evidence="4" key="2">
    <citation type="submission" date="2014-03" db="EMBL/GenBank/DDBJ databases">
        <title>The whipworm genome and dual-species transcriptomics of an intimate host-pathogen interaction.</title>
        <authorList>
            <person name="Foth B.J."/>
            <person name="Tsai I.J."/>
            <person name="Reid A.J."/>
            <person name="Bancroft A.J."/>
            <person name="Nichol S."/>
            <person name="Tracey A."/>
            <person name="Holroyd N."/>
            <person name="Cotton J.A."/>
            <person name="Stanley E.J."/>
            <person name="Zarowiecki M."/>
            <person name="Liu J.Z."/>
            <person name="Huckvale T."/>
            <person name="Cooper P.J."/>
            <person name="Grencis R.K."/>
            <person name="Berriman M."/>
        </authorList>
    </citation>
    <scope>NUCLEOTIDE SEQUENCE [LARGE SCALE GENOMIC DNA]</scope>
</reference>
<dbReference type="PANTHER" id="PTHR15398">
    <property type="entry name" value="BROMODOMAIN-CONTAINING PROTEIN 8"/>
    <property type="match status" value="1"/>
</dbReference>
<evidence type="ECO:0000313" key="4">
    <source>
        <dbReference type="EMBL" id="CDW55901.1"/>
    </source>
</evidence>
<dbReference type="Proteomes" id="UP000030665">
    <property type="component" value="Unassembled WGS sequence"/>
</dbReference>
<accession>A0A077Z6T1</accession>
<dbReference type="OrthoDB" id="1742084at2759"/>
<gene>
    <name evidence="4" type="ORF">TTRE_0000417501</name>
</gene>
<feature type="domain" description="Bromo" evidence="3">
    <location>
        <begin position="285"/>
        <end position="353"/>
    </location>
</feature>
<dbReference type="GO" id="GO:0035267">
    <property type="term" value="C:NuA4 histone acetyltransferase complex"/>
    <property type="evidence" value="ECO:0007669"/>
    <property type="project" value="TreeGrafter"/>
</dbReference>
<evidence type="ECO:0000313" key="5">
    <source>
        <dbReference type="Proteomes" id="UP000030665"/>
    </source>
</evidence>
<dbReference type="STRING" id="36087.A0A077Z6T1"/>